<dbReference type="CDD" id="cd16386">
    <property type="entry name" value="TcpC_N"/>
    <property type="match status" value="1"/>
</dbReference>
<keyword evidence="3" id="KW-1185">Reference proteome</keyword>
<dbReference type="Proteomes" id="UP001580346">
    <property type="component" value="Unassembled WGS sequence"/>
</dbReference>
<dbReference type="EMBL" id="JBHHMI010000013">
    <property type="protein sequence ID" value="MFB5268164.1"/>
    <property type="molecule type" value="Genomic_DNA"/>
</dbReference>
<proteinExistence type="predicted"/>
<sequence length="356" mass="39549">MFGKKKNKADSTEVKTKKVRDKNIKERLPKTAGRWKIIRAICWTVAILLLIKGAVEFIKGPEEVTVVNNYGTLEPAVPDNVKGFAVDFATEYFSWDSNFIEDRNSRLEPFITGIDSDAGLDQFSLKGKSTVLSASVYGSHVQPPDLTEVTVVVRRQSSMPDENDTKNPAVAADTTTKSYLVVPVTQTSDGKLVIQDYPRFSSEIPKADKQSKDTQEFRMVGDNQLNEKGKKLLSSALSALLTGNLDELKYFYLPGNAPSDSYSDTGYTFVKIDDFSLLQSNVQSDQYRIDASVIVENKFQEKFKNQWSMTVQISGNEMYVVSVQQPQQKSPEDTASSSDPSTTPISDQKKGATSNE</sequence>
<dbReference type="InterPro" id="IPR024735">
    <property type="entry name" value="TcpC"/>
</dbReference>
<reference evidence="2 3" key="1">
    <citation type="submission" date="2024-09" db="EMBL/GenBank/DDBJ databases">
        <title>Paenibacillus zeirhizospherea sp. nov., isolated from surface of the maize (Zea mays) roots in a horticulture field, Hungary.</title>
        <authorList>
            <person name="Marton D."/>
            <person name="Farkas M."/>
            <person name="Bedics A."/>
            <person name="Toth E."/>
            <person name="Tancsics A."/>
            <person name="Boka K."/>
            <person name="Maroti G."/>
            <person name="Kriszt B."/>
            <person name="Cserhati M."/>
        </authorList>
    </citation>
    <scope>NUCLEOTIDE SEQUENCE [LARGE SCALE GENOMIC DNA]</scope>
    <source>
        <strain evidence="2 3">KCTC 33519</strain>
    </source>
</reference>
<protein>
    <submittedName>
        <fullName evidence="2">Conjugal transfer protein</fullName>
    </submittedName>
</protein>
<evidence type="ECO:0000256" key="1">
    <source>
        <dbReference type="SAM" id="MobiDB-lite"/>
    </source>
</evidence>
<evidence type="ECO:0000313" key="3">
    <source>
        <dbReference type="Proteomes" id="UP001580346"/>
    </source>
</evidence>
<accession>A0ABV5AXP2</accession>
<comment type="caution">
    <text evidence="2">The sequence shown here is derived from an EMBL/GenBank/DDBJ whole genome shotgun (WGS) entry which is preliminary data.</text>
</comment>
<gene>
    <name evidence="2" type="ORF">ACE41H_15455</name>
</gene>
<feature type="compositionally biased region" description="Low complexity" evidence="1">
    <location>
        <begin position="322"/>
        <end position="346"/>
    </location>
</feature>
<dbReference type="RefSeq" id="WP_375356317.1">
    <property type="nucleotide sequence ID" value="NZ_JBHHMI010000013.1"/>
</dbReference>
<dbReference type="Gene3D" id="3.10.450.540">
    <property type="match status" value="2"/>
</dbReference>
<feature type="region of interest" description="Disordered" evidence="1">
    <location>
        <begin position="322"/>
        <end position="356"/>
    </location>
</feature>
<evidence type="ECO:0000313" key="2">
    <source>
        <dbReference type="EMBL" id="MFB5268164.1"/>
    </source>
</evidence>
<organism evidence="2 3">
    <name type="scientific">Paenibacillus enshidis</name>
    <dbReference type="NCBI Taxonomy" id="1458439"/>
    <lineage>
        <taxon>Bacteria</taxon>
        <taxon>Bacillati</taxon>
        <taxon>Bacillota</taxon>
        <taxon>Bacilli</taxon>
        <taxon>Bacillales</taxon>
        <taxon>Paenibacillaceae</taxon>
        <taxon>Paenibacillus</taxon>
    </lineage>
</organism>
<name>A0ABV5AXP2_9BACL</name>
<dbReference type="Pfam" id="PF12642">
    <property type="entry name" value="TpcC"/>
    <property type="match status" value="1"/>
</dbReference>